<feature type="domain" description="HTH marR-type" evidence="1">
    <location>
        <begin position="12"/>
        <end position="146"/>
    </location>
</feature>
<gene>
    <name evidence="2" type="ORF">Q6348_01000</name>
</gene>
<accession>A0ABT9D4X1</accession>
<dbReference type="InterPro" id="IPR036390">
    <property type="entry name" value="WH_DNA-bd_sf"/>
</dbReference>
<evidence type="ECO:0000313" key="2">
    <source>
        <dbReference type="EMBL" id="MDO8105770.1"/>
    </source>
</evidence>
<dbReference type="Proteomes" id="UP001232536">
    <property type="component" value="Unassembled WGS sequence"/>
</dbReference>
<dbReference type="SUPFAM" id="SSF46785">
    <property type="entry name" value="Winged helix' DNA-binding domain"/>
    <property type="match status" value="1"/>
</dbReference>
<dbReference type="InterPro" id="IPR036388">
    <property type="entry name" value="WH-like_DNA-bd_sf"/>
</dbReference>
<dbReference type="Gene3D" id="1.10.10.10">
    <property type="entry name" value="Winged helix-like DNA-binding domain superfamily/Winged helix DNA-binding domain"/>
    <property type="match status" value="1"/>
</dbReference>
<dbReference type="PANTHER" id="PTHR33164">
    <property type="entry name" value="TRANSCRIPTIONAL REGULATOR, MARR FAMILY"/>
    <property type="match status" value="1"/>
</dbReference>
<dbReference type="SMART" id="SM00347">
    <property type="entry name" value="HTH_MARR"/>
    <property type="match status" value="1"/>
</dbReference>
<evidence type="ECO:0000259" key="1">
    <source>
        <dbReference type="PROSITE" id="PS50995"/>
    </source>
</evidence>
<proteinExistence type="predicted"/>
<name>A0ABT9D4X1_9CELL</name>
<evidence type="ECO:0000313" key="3">
    <source>
        <dbReference type="Proteomes" id="UP001232536"/>
    </source>
</evidence>
<protein>
    <submittedName>
        <fullName evidence="2">MarR family transcriptional regulator</fullName>
    </submittedName>
</protein>
<keyword evidence="3" id="KW-1185">Reference proteome</keyword>
<organism evidence="2 3">
    <name type="scientific">Actinotalea lenta</name>
    <dbReference type="NCBI Taxonomy" id="3064654"/>
    <lineage>
        <taxon>Bacteria</taxon>
        <taxon>Bacillati</taxon>
        <taxon>Actinomycetota</taxon>
        <taxon>Actinomycetes</taxon>
        <taxon>Micrococcales</taxon>
        <taxon>Cellulomonadaceae</taxon>
        <taxon>Actinotalea</taxon>
    </lineage>
</organism>
<dbReference type="PANTHER" id="PTHR33164:SF94">
    <property type="entry name" value="TRANSCRIPTIONAL REGULATORY PROTEIN-RELATED"/>
    <property type="match status" value="1"/>
</dbReference>
<dbReference type="Pfam" id="PF12802">
    <property type="entry name" value="MarR_2"/>
    <property type="match status" value="1"/>
</dbReference>
<dbReference type="PROSITE" id="PS50995">
    <property type="entry name" value="HTH_MARR_2"/>
    <property type="match status" value="1"/>
</dbReference>
<dbReference type="PRINTS" id="PR00598">
    <property type="entry name" value="HTHMARR"/>
</dbReference>
<dbReference type="InterPro" id="IPR039422">
    <property type="entry name" value="MarR/SlyA-like"/>
</dbReference>
<dbReference type="EMBL" id="JAUQYP010000001">
    <property type="protein sequence ID" value="MDO8105770.1"/>
    <property type="molecule type" value="Genomic_DNA"/>
</dbReference>
<dbReference type="InterPro" id="IPR000835">
    <property type="entry name" value="HTH_MarR-typ"/>
</dbReference>
<dbReference type="RefSeq" id="WP_304599476.1">
    <property type="nucleotide sequence ID" value="NZ_JAUQYO010000003.1"/>
</dbReference>
<comment type="caution">
    <text evidence="2">The sequence shown here is derived from an EMBL/GenBank/DDBJ whole genome shotgun (WGS) entry which is preliminary data.</text>
</comment>
<sequence length="161" mass="17102">MTTRPEGPPVGLDRAADVTLHASRALLAVIARSLNEALDEVSLPQYRVLVLLATEGPLRSGVVAERMGIHPSTFTRNADRLVAGGWVQRIDEPGTRLTVLIELTDAGRDLVDRVTARRREEIAAILAGMADDERATLADALEAFTRAAGGPAPGELSALGM</sequence>
<reference evidence="2 3" key="1">
    <citation type="submission" date="2023-07" db="EMBL/GenBank/DDBJ databases">
        <title>Description of novel actinomycetes strains, isolated from tidal flat sediment.</title>
        <authorList>
            <person name="Lu C."/>
        </authorList>
    </citation>
    <scope>NUCLEOTIDE SEQUENCE [LARGE SCALE GENOMIC DNA]</scope>
    <source>
        <strain evidence="2 3">SYSU T00b441</strain>
    </source>
</reference>